<keyword evidence="3" id="KW-1185">Reference proteome</keyword>
<dbReference type="InterPro" id="IPR000182">
    <property type="entry name" value="GNAT_dom"/>
</dbReference>
<evidence type="ECO:0000313" key="3">
    <source>
        <dbReference type="Proteomes" id="UP000613266"/>
    </source>
</evidence>
<dbReference type="GO" id="GO:0016747">
    <property type="term" value="F:acyltransferase activity, transferring groups other than amino-acyl groups"/>
    <property type="evidence" value="ECO:0007669"/>
    <property type="project" value="InterPro"/>
</dbReference>
<feature type="domain" description="N-acetyltransferase" evidence="1">
    <location>
        <begin position="13"/>
        <end position="183"/>
    </location>
</feature>
<sequence>MTPEAALELPPGCQLRVAQAGDVPALHGLHEAVLAALPDPSLFRLFGGAESFFQTHCGQRGESWVVAQGGQLLGYAALTLPLAEDADNYALNLGWPAERARSVGLLSAAMVRPSQRQQGLHRALIRQRLLRAQALGLPELLARAAPGNALSRQGLMSQGLAIVWLGEQAGGLQRHVYWRRSPAPVAGRVAIWLAADDAVGQQAALAQGWLGLRSGAGRIGYGPADI</sequence>
<evidence type="ECO:0000313" key="2">
    <source>
        <dbReference type="EMBL" id="MBH9576414.1"/>
    </source>
</evidence>
<dbReference type="EMBL" id="JAEDAK010000003">
    <property type="protein sequence ID" value="MBH9576414.1"/>
    <property type="molecule type" value="Genomic_DNA"/>
</dbReference>
<accession>A0A931IZ23</accession>
<dbReference type="RefSeq" id="WP_198110034.1">
    <property type="nucleotide sequence ID" value="NZ_JAEDAK010000003.1"/>
</dbReference>
<proteinExistence type="predicted"/>
<gene>
    <name evidence="2" type="ORF">I7X39_05790</name>
</gene>
<dbReference type="PROSITE" id="PS51186">
    <property type="entry name" value="GNAT"/>
    <property type="match status" value="1"/>
</dbReference>
<dbReference type="SUPFAM" id="SSF55729">
    <property type="entry name" value="Acyl-CoA N-acyltransferases (Nat)"/>
    <property type="match status" value="1"/>
</dbReference>
<dbReference type="AlphaFoldDB" id="A0A931IZ23"/>
<dbReference type="Gene3D" id="3.40.630.30">
    <property type="match status" value="1"/>
</dbReference>
<name>A0A931IZ23_9BURK</name>
<evidence type="ECO:0000259" key="1">
    <source>
        <dbReference type="PROSITE" id="PS51186"/>
    </source>
</evidence>
<reference evidence="2" key="1">
    <citation type="submission" date="2020-12" db="EMBL/GenBank/DDBJ databases">
        <title>The genome sequence of Inhella sp. 1Y17.</title>
        <authorList>
            <person name="Liu Y."/>
        </authorList>
    </citation>
    <scope>NUCLEOTIDE SEQUENCE</scope>
    <source>
        <strain evidence="2">1Y17</strain>
    </source>
</reference>
<dbReference type="Proteomes" id="UP000613266">
    <property type="component" value="Unassembled WGS sequence"/>
</dbReference>
<comment type="caution">
    <text evidence="2">The sequence shown here is derived from an EMBL/GenBank/DDBJ whole genome shotgun (WGS) entry which is preliminary data.</text>
</comment>
<dbReference type="InterPro" id="IPR016181">
    <property type="entry name" value="Acyl_CoA_acyltransferase"/>
</dbReference>
<protein>
    <recommendedName>
        <fullName evidence="1">N-acetyltransferase domain-containing protein</fullName>
    </recommendedName>
</protein>
<organism evidence="2 3">
    <name type="scientific">Inhella proteolytica</name>
    <dbReference type="NCBI Taxonomy" id="2795029"/>
    <lineage>
        <taxon>Bacteria</taxon>
        <taxon>Pseudomonadati</taxon>
        <taxon>Pseudomonadota</taxon>
        <taxon>Betaproteobacteria</taxon>
        <taxon>Burkholderiales</taxon>
        <taxon>Sphaerotilaceae</taxon>
        <taxon>Inhella</taxon>
    </lineage>
</organism>